<dbReference type="SUPFAM" id="SSF46894">
    <property type="entry name" value="C-terminal effector domain of the bipartite response regulators"/>
    <property type="match status" value="1"/>
</dbReference>
<dbReference type="GO" id="GO:0003677">
    <property type="term" value="F:DNA binding"/>
    <property type="evidence" value="ECO:0007669"/>
    <property type="project" value="InterPro"/>
</dbReference>
<accession>S5DQ08</accession>
<name>S5DQ08_9ACTN</name>
<dbReference type="GO" id="GO:0006355">
    <property type="term" value="P:regulation of DNA-templated transcription"/>
    <property type="evidence" value="ECO:0007669"/>
    <property type="project" value="InterPro"/>
</dbReference>
<proteinExistence type="predicted"/>
<dbReference type="Pfam" id="PF13384">
    <property type="entry name" value="HTH_23"/>
    <property type="match status" value="1"/>
</dbReference>
<organism evidence="1">
    <name type="scientific">Candidatus Actinomarina minuta</name>
    <dbReference type="NCBI Taxonomy" id="1389454"/>
    <lineage>
        <taxon>Bacteria</taxon>
        <taxon>Bacillati</taxon>
        <taxon>Actinomycetota</taxon>
        <taxon>Actinomycetes</taxon>
        <taxon>Candidatus Actinomarinidae</taxon>
        <taxon>Candidatus Actinomarinales</taxon>
        <taxon>Candidatus Actinomarineae</taxon>
        <taxon>Candidatus Actinomarinaceae</taxon>
        <taxon>Candidatus Actinomarina</taxon>
    </lineage>
</organism>
<dbReference type="Gene3D" id="1.10.10.60">
    <property type="entry name" value="Homeodomain-like"/>
    <property type="match status" value="1"/>
</dbReference>
<sequence>MNKKAKLSPEQLEFLSLWSQGYSYVDIAKQIGKDESTLRRWRKREEIQLAMGAISQQKYEDTLHRDALVMEKLALSVFEKIDEASPKDTFWLYQSLSKKRINNNGPFPTNEFGMEMFKNQNTYFGDNVSEETQAILDALDFDIEL</sequence>
<dbReference type="InterPro" id="IPR016032">
    <property type="entry name" value="Sig_transdc_resp-reg_C-effctor"/>
</dbReference>
<evidence type="ECO:0000313" key="1">
    <source>
        <dbReference type="EMBL" id="AGQ18905.1"/>
    </source>
</evidence>
<reference evidence="1" key="1">
    <citation type="journal article" date="2013" name="Sci. Rep.">
        <title>Metagenomics uncovers a new group of low GC and ultra-small marine Actinobacteria.</title>
        <authorList>
            <person name="Ghai R."/>
            <person name="Mizuno C.M."/>
            <person name="Picazo A."/>
            <person name="Camacho A."/>
            <person name="Rodriguez-Valera F."/>
        </authorList>
    </citation>
    <scope>NUCLEOTIDE SEQUENCE</scope>
</reference>
<protein>
    <submittedName>
        <fullName evidence="1">MedDCM-OCT-S28-C64-cds35</fullName>
    </submittedName>
</protein>
<dbReference type="EMBL" id="KC811115">
    <property type="protein sequence ID" value="AGQ18905.1"/>
    <property type="molecule type" value="Genomic_DNA"/>
</dbReference>
<dbReference type="AlphaFoldDB" id="S5DQ08"/>